<dbReference type="Pfam" id="PF00664">
    <property type="entry name" value="ABC_membrane"/>
    <property type="match status" value="1"/>
</dbReference>
<reference evidence="10 11" key="1">
    <citation type="submission" date="2016-09" db="EMBL/GenBank/DDBJ databases">
        <authorList>
            <person name="Reverchon S."/>
            <person name="Nasser W."/>
            <person name="Leonard S."/>
            <person name="Brochier C."/>
            <person name="Duprey A."/>
        </authorList>
    </citation>
    <scope>NUCLEOTIDE SEQUENCE [LARGE SCALE GENOMIC DNA]</scope>
    <source>
        <strain evidence="10 11">174/2</strain>
    </source>
</reference>
<feature type="transmembrane region" description="Helical" evidence="7">
    <location>
        <begin position="229"/>
        <end position="254"/>
    </location>
</feature>
<dbReference type="PANTHER" id="PTHR24221">
    <property type="entry name" value="ATP-BINDING CASSETTE SUB-FAMILY B"/>
    <property type="match status" value="1"/>
</dbReference>
<evidence type="ECO:0000259" key="8">
    <source>
        <dbReference type="PROSITE" id="PS50893"/>
    </source>
</evidence>
<dbReference type="InterPro" id="IPR003439">
    <property type="entry name" value="ABC_transporter-like_ATP-bd"/>
</dbReference>
<dbReference type="InterPro" id="IPR011527">
    <property type="entry name" value="ABC1_TM_dom"/>
</dbReference>
<accession>A0A375A8V3</accession>
<dbReference type="PANTHER" id="PTHR24221:SF654">
    <property type="entry name" value="ATP-BINDING CASSETTE SUB-FAMILY B MEMBER 6"/>
    <property type="match status" value="1"/>
</dbReference>
<dbReference type="GO" id="GO:0140359">
    <property type="term" value="F:ABC-type transporter activity"/>
    <property type="evidence" value="ECO:0007669"/>
    <property type="project" value="InterPro"/>
</dbReference>
<evidence type="ECO:0000313" key="10">
    <source>
        <dbReference type="EMBL" id="SLM62437.1"/>
    </source>
</evidence>
<dbReference type="PROSITE" id="PS50893">
    <property type="entry name" value="ABC_TRANSPORTER_2"/>
    <property type="match status" value="1"/>
</dbReference>
<dbReference type="EMBL" id="LT615367">
    <property type="protein sequence ID" value="SLM62437.1"/>
    <property type="molecule type" value="Genomic_DNA"/>
</dbReference>
<evidence type="ECO:0000256" key="2">
    <source>
        <dbReference type="ARBA" id="ARBA00022692"/>
    </source>
</evidence>
<dbReference type="Gene3D" id="3.40.50.300">
    <property type="entry name" value="P-loop containing nucleotide triphosphate hydrolases"/>
    <property type="match status" value="1"/>
</dbReference>
<dbReference type="GO" id="GO:0005524">
    <property type="term" value="F:ATP binding"/>
    <property type="evidence" value="ECO:0007669"/>
    <property type="project" value="UniProtKB-KW"/>
</dbReference>
<dbReference type="InterPro" id="IPR005898">
    <property type="entry name" value="Cyc_pep_transpt_SyrD/YojI"/>
</dbReference>
<dbReference type="Proteomes" id="UP000294820">
    <property type="component" value="Chromosome 1"/>
</dbReference>
<evidence type="ECO:0000259" key="9">
    <source>
        <dbReference type="PROSITE" id="PS50929"/>
    </source>
</evidence>
<feature type="domain" description="ABC transporter" evidence="8">
    <location>
        <begin position="330"/>
        <end position="554"/>
    </location>
</feature>
<dbReference type="InterPro" id="IPR027417">
    <property type="entry name" value="P-loop_NTPase"/>
</dbReference>
<proteinExistence type="predicted"/>
<dbReference type="SUPFAM" id="SSF90123">
    <property type="entry name" value="ABC transporter transmembrane region"/>
    <property type="match status" value="1"/>
</dbReference>
<dbReference type="SUPFAM" id="SSF52540">
    <property type="entry name" value="P-loop containing nucleoside triphosphate hydrolases"/>
    <property type="match status" value="1"/>
</dbReference>
<evidence type="ECO:0000256" key="1">
    <source>
        <dbReference type="ARBA" id="ARBA00004651"/>
    </source>
</evidence>
<dbReference type="InterPro" id="IPR036640">
    <property type="entry name" value="ABC1_TM_sf"/>
</dbReference>
<gene>
    <name evidence="10" type="ORF">DAQ1742_01455</name>
</gene>
<dbReference type="SMART" id="SM00382">
    <property type="entry name" value="AAA"/>
    <property type="match status" value="1"/>
</dbReference>
<feature type="transmembrane region" description="Helical" evidence="7">
    <location>
        <begin position="12"/>
        <end position="40"/>
    </location>
</feature>
<name>A0A375A8V3_9GAMM</name>
<dbReference type="GO" id="GO:1904680">
    <property type="term" value="F:peptide transmembrane transporter activity"/>
    <property type="evidence" value="ECO:0007669"/>
    <property type="project" value="InterPro"/>
</dbReference>
<feature type="transmembrane region" description="Helical" evidence="7">
    <location>
        <begin position="151"/>
        <end position="173"/>
    </location>
</feature>
<dbReference type="GO" id="GO:0016887">
    <property type="term" value="F:ATP hydrolysis activity"/>
    <property type="evidence" value="ECO:0007669"/>
    <property type="project" value="InterPro"/>
</dbReference>
<keyword evidence="11" id="KW-1185">Reference proteome</keyword>
<dbReference type="Gene3D" id="1.20.1560.10">
    <property type="entry name" value="ABC transporter type 1, transmembrane domain"/>
    <property type="match status" value="1"/>
</dbReference>
<evidence type="ECO:0000256" key="3">
    <source>
        <dbReference type="ARBA" id="ARBA00022741"/>
    </source>
</evidence>
<feature type="transmembrane region" description="Helical" evidence="7">
    <location>
        <begin position="52"/>
        <end position="73"/>
    </location>
</feature>
<dbReference type="RefSeq" id="WP_067487166.1">
    <property type="nucleotide sequence ID" value="NZ_LT615367.1"/>
</dbReference>
<evidence type="ECO:0000256" key="4">
    <source>
        <dbReference type="ARBA" id="ARBA00022840"/>
    </source>
</evidence>
<dbReference type="GO" id="GO:0015833">
    <property type="term" value="P:peptide transport"/>
    <property type="evidence" value="ECO:0007669"/>
    <property type="project" value="InterPro"/>
</dbReference>
<organism evidence="10 11">
    <name type="scientific">Dickeya aquatica</name>
    <dbReference type="NCBI Taxonomy" id="1401087"/>
    <lineage>
        <taxon>Bacteria</taxon>
        <taxon>Pseudomonadati</taxon>
        <taxon>Pseudomonadota</taxon>
        <taxon>Gammaproteobacteria</taxon>
        <taxon>Enterobacterales</taxon>
        <taxon>Pectobacteriaceae</taxon>
        <taxon>Dickeya</taxon>
    </lineage>
</organism>
<sequence>MFKLIVVRFKWQVLLATVLSTISALSGIGMLKIITLQIGAMTSQSAASVTPFVWFLLAVSAVLLFGLMSRYLLARLGARVVYEFRDSLTRRLLSTPYAIIERIGGHRILAALKTDAAKLSEGLLILPEFIYSLITVVLCLSYMSYLSGRLFLVSTALIILLGLIASVFLRYGLHHFKHLRHYEDALFQGMQMMVDGSQELSINARRRHFIYERVLKTNYRDIRHLSVRVSLIFTMLNSIGSTLIFFLVGLVVFGSSLYFKDIPTDSVVGFALVILYMIDPVENVVSSLSRFSEFTVSYRNVEGLPLARDEADMAPSSHHSLSERLAWQTLNVHQLTFHYQADAEDQYRFGIGPIDAQFRRGEAVFLTGGNGSGKSTFAKLLVGLYQPDQGQISLDDDIVSDTIPLTEYQQAFSTIFADFFLFDHVLDEWGNPGDDAMIQRHLTDLELNNKVSVSHGRLSSTNLSSGQKKRLALIMSYCENTPICVFDEWAADQDPRFRRLFYTEIIPLLKAQNKLVIVITHDDRYFHLADQLLRFDDGQLITGAPASASGTSAD</sequence>
<keyword evidence="6 7" id="KW-0472">Membrane</keyword>
<dbReference type="PROSITE" id="PS00211">
    <property type="entry name" value="ABC_TRANSPORTER_1"/>
    <property type="match status" value="1"/>
</dbReference>
<dbReference type="PROSITE" id="PS50929">
    <property type="entry name" value="ABC_TM1F"/>
    <property type="match status" value="1"/>
</dbReference>
<protein>
    <submittedName>
        <fullName evidence="10">ABC transporter ATP-binding protein</fullName>
    </submittedName>
</protein>
<keyword evidence="2 7" id="KW-0812">Transmembrane</keyword>
<dbReference type="KEGG" id="daq:DAQ1742_01455"/>
<dbReference type="Pfam" id="PF00005">
    <property type="entry name" value="ABC_tran"/>
    <property type="match status" value="1"/>
</dbReference>
<evidence type="ECO:0000256" key="6">
    <source>
        <dbReference type="ARBA" id="ARBA00023136"/>
    </source>
</evidence>
<dbReference type="GO" id="GO:0005886">
    <property type="term" value="C:plasma membrane"/>
    <property type="evidence" value="ECO:0007669"/>
    <property type="project" value="UniProtKB-SubCell"/>
</dbReference>
<evidence type="ECO:0000256" key="5">
    <source>
        <dbReference type="ARBA" id="ARBA00022989"/>
    </source>
</evidence>
<keyword evidence="3" id="KW-0547">Nucleotide-binding</keyword>
<feature type="transmembrane region" description="Helical" evidence="7">
    <location>
        <begin position="123"/>
        <end position="145"/>
    </location>
</feature>
<dbReference type="AlphaFoldDB" id="A0A375A8V3"/>
<feature type="domain" description="ABC transmembrane type-1" evidence="9">
    <location>
        <begin position="14"/>
        <end position="293"/>
    </location>
</feature>
<dbReference type="NCBIfam" id="TIGR01194">
    <property type="entry name" value="cyc_pep_trnsptr"/>
    <property type="match status" value="1"/>
</dbReference>
<evidence type="ECO:0000313" key="11">
    <source>
        <dbReference type="Proteomes" id="UP000294820"/>
    </source>
</evidence>
<keyword evidence="4 10" id="KW-0067">ATP-binding</keyword>
<dbReference type="GO" id="GO:0034040">
    <property type="term" value="F:ATPase-coupled lipid transmembrane transporter activity"/>
    <property type="evidence" value="ECO:0007669"/>
    <property type="project" value="TreeGrafter"/>
</dbReference>
<dbReference type="InterPro" id="IPR039421">
    <property type="entry name" value="Type_1_exporter"/>
</dbReference>
<comment type="subcellular location">
    <subcellularLocation>
        <location evidence="1">Cell membrane</location>
        <topology evidence="1">Multi-pass membrane protein</topology>
    </subcellularLocation>
</comment>
<dbReference type="InterPro" id="IPR003593">
    <property type="entry name" value="AAA+_ATPase"/>
</dbReference>
<dbReference type="InterPro" id="IPR017871">
    <property type="entry name" value="ABC_transporter-like_CS"/>
</dbReference>
<evidence type="ECO:0000256" key="7">
    <source>
        <dbReference type="SAM" id="Phobius"/>
    </source>
</evidence>
<keyword evidence="5 7" id="KW-1133">Transmembrane helix</keyword>